<dbReference type="InterPro" id="IPR010065">
    <property type="entry name" value="AA_ABC_transptr_permease_3TM"/>
</dbReference>
<feature type="transmembrane region" description="Helical" evidence="9">
    <location>
        <begin position="197"/>
        <end position="216"/>
    </location>
</feature>
<dbReference type="NCBIfam" id="TIGR01726">
    <property type="entry name" value="HEQRo_perm_3TM"/>
    <property type="match status" value="1"/>
</dbReference>
<feature type="transmembrane region" description="Helical" evidence="9">
    <location>
        <begin position="26"/>
        <end position="53"/>
    </location>
</feature>
<proteinExistence type="inferred from homology"/>
<dbReference type="PROSITE" id="PS50928">
    <property type="entry name" value="ABC_TM1"/>
    <property type="match status" value="1"/>
</dbReference>
<accession>A0AAU7XV97</accession>
<keyword evidence="4" id="KW-1003">Cell membrane</keyword>
<dbReference type="PANTHER" id="PTHR30614">
    <property type="entry name" value="MEMBRANE COMPONENT OF AMINO ACID ABC TRANSPORTER"/>
    <property type="match status" value="1"/>
</dbReference>
<organism evidence="11">
    <name type="scientific">Pseudomonas solani</name>
    <dbReference type="NCBI Taxonomy" id="2731552"/>
    <lineage>
        <taxon>Bacteria</taxon>
        <taxon>Pseudomonadati</taxon>
        <taxon>Pseudomonadota</taxon>
        <taxon>Gammaproteobacteria</taxon>
        <taxon>Pseudomonadales</taxon>
        <taxon>Pseudomonadaceae</taxon>
        <taxon>Pseudomonas</taxon>
    </lineage>
</organism>
<dbReference type="PANTHER" id="PTHR30614:SF21">
    <property type="entry name" value="AMINO ACID ABC TRANSPORTER PERMEASE"/>
    <property type="match status" value="1"/>
</dbReference>
<dbReference type="InterPro" id="IPR035906">
    <property type="entry name" value="MetI-like_sf"/>
</dbReference>
<dbReference type="GO" id="GO:0022857">
    <property type="term" value="F:transmembrane transporter activity"/>
    <property type="evidence" value="ECO:0007669"/>
    <property type="project" value="InterPro"/>
</dbReference>
<keyword evidence="8 9" id="KW-0472">Membrane</keyword>
<evidence type="ECO:0000313" key="11">
    <source>
        <dbReference type="EMBL" id="XBY61442.1"/>
    </source>
</evidence>
<dbReference type="Pfam" id="PF00528">
    <property type="entry name" value="BPD_transp_1"/>
    <property type="match status" value="1"/>
</dbReference>
<feature type="domain" description="ABC transmembrane type-1" evidence="10">
    <location>
        <begin position="26"/>
        <end position="216"/>
    </location>
</feature>
<protein>
    <submittedName>
        <fullName evidence="11">Amino acid ABC transporter permease</fullName>
    </submittedName>
</protein>
<name>A0AAU7XV97_9PSED</name>
<dbReference type="InterPro" id="IPR043429">
    <property type="entry name" value="ArtM/GltK/GlnP/TcyL/YhdX-like"/>
</dbReference>
<evidence type="ECO:0000259" key="10">
    <source>
        <dbReference type="PROSITE" id="PS50928"/>
    </source>
</evidence>
<evidence type="ECO:0000256" key="6">
    <source>
        <dbReference type="ARBA" id="ARBA00022970"/>
    </source>
</evidence>
<evidence type="ECO:0000256" key="7">
    <source>
        <dbReference type="ARBA" id="ARBA00022989"/>
    </source>
</evidence>
<dbReference type="InterPro" id="IPR000515">
    <property type="entry name" value="MetI-like"/>
</dbReference>
<feature type="transmembrane region" description="Helical" evidence="9">
    <location>
        <begin position="140"/>
        <end position="158"/>
    </location>
</feature>
<dbReference type="RefSeq" id="WP_350446160.1">
    <property type="nucleotide sequence ID" value="NZ_CP158373.1"/>
</dbReference>
<keyword evidence="3 9" id="KW-0813">Transport</keyword>
<evidence type="ECO:0000256" key="5">
    <source>
        <dbReference type="ARBA" id="ARBA00022692"/>
    </source>
</evidence>
<evidence type="ECO:0000256" key="9">
    <source>
        <dbReference type="RuleBase" id="RU363032"/>
    </source>
</evidence>
<evidence type="ECO:0000256" key="2">
    <source>
        <dbReference type="ARBA" id="ARBA00010072"/>
    </source>
</evidence>
<gene>
    <name evidence="11" type="ORF">ABS648_15855</name>
</gene>
<dbReference type="Gene3D" id="1.10.3720.10">
    <property type="entry name" value="MetI-like"/>
    <property type="match status" value="1"/>
</dbReference>
<sequence length="229" mass="24666">MDFSVILDNLDYFLLGAWPDGPLGGAALTLLLSLLSGIASAVLGLALGIALAVLEGRPRLVLLAVLGFFRAIPVLMLIFWSYFLLPVLFQVDVPALATVVCALSLIGGAYLAHSVCAGIQSLPPGQWDAGRALGLRPWQVLRLIILPQALPIMLPSFLNQWVSLIKDSSLGYVIGVGELSFVATQVSNRVMVHPTEVFLFVALLYFVMCASLDLLARVASRNPRRRATL</sequence>
<dbReference type="GO" id="GO:0043190">
    <property type="term" value="C:ATP-binding cassette (ABC) transporter complex"/>
    <property type="evidence" value="ECO:0007669"/>
    <property type="project" value="InterPro"/>
</dbReference>
<keyword evidence="6" id="KW-0029">Amino-acid transport</keyword>
<evidence type="ECO:0000256" key="4">
    <source>
        <dbReference type="ARBA" id="ARBA00022475"/>
    </source>
</evidence>
<dbReference type="GO" id="GO:0006865">
    <property type="term" value="P:amino acid transport"/>
    <property type="evidence" value="ECO:0007669"/>
    <property type="project" value="UniProtKB-KW"/>
</dbReference>
<evidence type="ECO:0000256" key="8">
    <source>
        <dbReference type="ARBA" id="ARBA00023136"/>
    </source>
</evidence>
<evidence type="ECO:0000256" key="3">
    <source>
        <dbReference type="ARBA" id="ARBA00022448"/>
    </source>
</evidence>
<feature type="transmembrane region" description="Helical" evidence="9">
    <location>
        <begin position="60"/>
        <end position="83"/>
    </location>
</feature>
<comment type="similarity">
    <text evidence="2">Belongs to the binding-protein-dependent transport system permease family. HisMQ subfamily.</text>
</comment>
<evidence type="ECO:0000256" key="1">
    <source>
        <dbReference type="ARBA" id="ARBA00004429"/>
    </source>
</evidence>
<dbReference type="CDD" id="cd06261">
    <property type="entry name" value="TM_PBP2"/>
    <property type="match status" value="1"/>
</dbReference>
<dbReference type="EMBL" id="CP158373">
    <property type="protein sequence ID" value="XBY61442.1"/>
    <property type="molecule type" value="Genomic_DNA"/>
</dbReference>
<dbReference type="SUPFAM" id="SSF161098">
    <property type="entry name" value="MetI-like"/>
    <property type="match status" value="1"/>
</dbReference>
<keyword evidence="7 9" id="KW-1133">Transmembrane helix</keyword>
<feature type="transmembrane region" description="Helical" evidence="9">
    <location>
        <begin position="95"/>
        <end position="119"/>
    </location>
</feature>
<keyword evidence="5 9" id="KW-0812">Transmembrane</keyword>
<reference evidence="11" key="1">
    <citation type="submission" date="2023-08" db="EMBL/GenBank/DDBJ databases">
        <title>Increased levels of nutrients transform a symbiont into a lethal pathobiont.</title>
        <authorList>
            <person name="Lachnit T."/>
            <person name="Ulrich L."/>
            <person name="Willmer F.M."/>
            <person name="Hasenbein T."/>
            <person name="Steiner L.X."/>
            <person name="Wolters M."/>
            <person name="Herbst E.M."/>
            <person name="Deines P."/>
        </authorList>
    </citation>
    <scope>NUCLEOTIDE SEQUENCE</scope>
    <source>
        <strain evidence="11">T3</strain>
    </source>
</reference>
<comment type="subcellular location">
    <subcellularLocation>
        <location evidence="1">Cell inner membrane</location>
        <topology evidence="1">Multi-pass membrane protein</topology>
    </subcellularLocation>
    <subcellularLocation>
        <location evidence="9">Cell membrane</location>
        <topology evidence="9">Multi-pass membrane protein</topology>
    </subcellularLocation>
</comment>
<dbReference type="AlphaFoldDB" id="A0AAU7XV97"/>